<dbReference type="GeneID" id="19405633"/>
<dbReference type="InterPro" id="IPR035983">
    <property type="entry name" value="Hect_E3_ubiquitin_ligase"/>
</dbReference>
<feature type="compositionally biased region" description="Low complexity" evidence="6">
    <location>
        <begin position="316"/>
        <end position="331"/>
    </location>
</feature>
<dbReference type="HOGENOM" id="CLU_001858_0_0_1"/>
<evidence type="ECO:0000313" key="8">
    <source>
        <dbReference type="EMBL" id="EOA91677.1"/>
    </source>
</evidence>
<dbReference type="EC" id="2.3.2.26" evidence="2"/>
<dbReference type="GO" id="GO:0000209">
    <property type="term" value="P:protein polyubiquitination"/>
    <property type="evidence" value="ECO:0007669"/>
    <property type="project" value="InterPro"/>
</dbReference>
<dbReference type="RefSeq" id="XP_008020511.1">
    <property type="nucleotide sequence ID" value="XM_008022320.1"/>
</dbReference>
<dbReference type="AlphaFoldDB" id="R0KVB3"/>
<feature type="compositionally biased region" description="Basic and acidic residues" evidence="6">
    <location>
        <begin position="173"/>
        <end position="192"/>
    </location>
</feature>
<dbReference type="PANTHER" id="PTHR45700">
    <property type="entry name" value="UBIQUITIN-PROTEIN LIGASE E3C"/>
    <property type="match status" value="1"/>
</dbReference>
<dbReference type="InterPro" id="IPR000569">
    <property type="entry name" value="HECT_dom"/>
</dbReference>
<dbReference type="Gene3D" id="6.10.130.10">
    <property type="entry name" value="Ubiquitin-protein ligase E3A, N-terminal zinc-binding domain (AZUL)"/>
    <property type="match status" value="1"/>
</dbReference>
<gene>
    <name evidence="8" type="ORF">SETTUDRAFT_87208</name>
</gene>
<reference evidence="8 9" key="1">
    <citation type="journal article" date="2012" name="PLoS Pathog.">
        <title>Diverse lifestyles and strategies of plant pathogenesis encoded in the genomes of eighteen Dothideomycetes fungi.</title>
        <authorList>
            <person name="Ohm R.A."/>
            <person name="Feau N."/>
            <person name="Henrissat B."/>
            <person name="Schoch C.L."/>
            <person name="Horwitz B.A."/>
            <person name="Barry K.W."/>
            <person name="Condon B.J."/>
            <person name="Copeland A.C."/>
            <person name="Dhillon B."/>
            <person name="Glaser F."/>
            <person name="Hesse C.N."/>
            <person name="Kosti I."/>
            <person name="LaButti K."/>
            <person name="Lindquist E.A."/>
            <person name="Lucas S."/>
            <person name="Salamov A.A."/>
            <person name="Bradshaw R.E."/>
            <person name="Ciuffetti L."/>
            <person name="Hamelin R.C."/>
            <person name="Kema G.H.J."/>
            <person name="Lawrence C."/>
            <person name="Scott J.A."/>
            <person name="Spatafora J.W."/>
            <person name="Turgeon B.G."/>
            <person name="de Wit P.J.G.M."/>
            <person name="Zhong S."/>
            <person name="Goodwin S.B."/>
            <person name="Grigoriev I.V."/>
        </authorList>
    </citation>
    <scope>NUCLEOTIDE SEQUENCE [LARGE SCALE GENOMIC DNA]</scope>
    <source>
        <strain evidence="9">28A</strain>
    </source>
</reference>
<dbReference type="InterPro" id="IPR032353">
    <property type="entry name" value="AZUL"/>
</dbReference>
<feature type="region of interest" description="Disordered" evidence="6">
    <location>
        <begin position="222"/>
        <end position="371"/>
    </location>
</feature>
<dbReference type="EMBL" id="KB908481">
    <property type="protein sequence ID" value="EOA91677.1"/>
    <property type="molecule type" value="Genomic_DNA"/>
</dbReference>
<feature type="compositionally biased region" description="Polar residues" evidence="6">
    <location>
        <begin position="352"/>
        <end position="363"/>
    </location>
</feature>
<accession>R0KVB3</accession>
<evidence type="ECO:0000259" key="7">
    <source>
        <dbReference type="PROSITE" id="PS50237"/>
    </source>
</evidence>
<evidence type="ECO:0000256" key="3">
    <source>
        <dbReference type="ARBA" id="ARBA00022679"/>
    </source>
</evidence>
<name>R0KVB3_EXST2</name>
<feature type="compositionally biased region" description="Polar residues" evidence="6">
    <location>
        <begin position="268"/>
        <end position="298"/>
    </location>
</feature>
<dbReference type="Pfam" id="PF16558">
    <property type="entry name" value="AZUL"/>
    <property type="match status" value="1"/>
</dbReference>
<dbReference type="PROSITE" id="PS50237">
    <property type="entry name" value="HECT"/>
    <property type="match status" value="1"/>
</dbReference>
<feature type="compositionally biased region" description="Polar residues" evidence="6">
    <location>
        <begin position="1"/>
        <end position="12"/>
    </location>
</feature>
<feature type="region of interest" description="Disordered" evidence="6">
    <location>
        <begin position="1007"/>
        <end position="1026"/>
    </location>
</feature>
<dbReference type="Proteomes" id="UP000016935">
    <property type="component" value="Unassembled WGS sequence"/>
</dbReference>
<dbReference type="eggNOG" id="KOG0941">
    <property type="taxonomic scope" value="Eukaryota"/>
</dbReference>
<dbReference type="SMART" id="SM00119">
    <property type="entry name" value="HECTc"/>
    <property type="match status" value="1"/>
</dbReference>
<feature type="active site" description="Glycyl thioester intermediate" evidence="5">
    <location>
        <position position="1166"/>
    </location>
</feature>
<proteinExistence type="predicted"/>
<evidence type="ECO:0000313" key="9">
    <source>
        <dbReference type="Proteomes" id="UP000016935"/>
    </source>
</evidence>
<dbReference type="GO" id="GO:0061630">
    <property type="term" value="F:ubiquitin protein ligase activity"/>
    <property type="evidence" value="ECO:0007669"/>
    <property type="project" value="UniProtKB-EC"/>
</dbReference>
<sequence>MERPPASSSTGTHDGLPRRPSRASTSTRLAHVVQVQDPRRVLECSQAERQRHFQALVRHFLSQMLHGCKSAYCTTPTCFSSHRRNPSKPLRPPTHLTATALAHYLASQDNPQRALCPHELKVAPASFEFEGTLAHPAHGLEQDPVVYSSAGHQGQQQGDARIQNDQARRHSRQHDNTMSELTRRQQARKDPRALGQNLYDSLSMIYSYTKQIPNSASVLASLDPSHGASSQDGDCSRPSLSEGGSSAEHLSNPNQSTGPALANGKPRTANQHSQPKARTHDNVTTGNTTAQVVRNGQQIHRIPYHPPNSLTRKQSTTATDATPTDGTPEPTMLSISKSGRKSFTIGGMKPATPSTKTTASNAETPKKEPINGVHANHGVYVLPILSCSIMDEFKEQVRPRGRDRPAYLNIVHYDAHSSRPTKPIVNRSLFYALSDPETLLLSFHDSNQAFKDSPLPHLDSHRLVNSFRDWSHRNGALIFDSLWLALEAVFVPPPELGLHKSPRLKPSRKGASSEDWPEETQVNKKAILSRYLSTQEAAHIVMICIHALTSSVPIGSPHVWAQIRKLRSWGIIIPHEASDTGSFTQHSMDIIDALEHEPAFRLANRLCRAIGMRCCFEHILGSLNPGDAESPATDQSLLHVLAQHLEVVERVELANKRILNPDQDMEGDPGWTVSATFMEWLRSVIIKEWDSKAEINKWSSVGSAVITLDNLYSRYHPLNLCPSMFELPILSERLNPVQEPAAFIAWENQPNTFHVMQYPCLFSTQHLVAYFRTINFSEMMSHYDHTMRTQQMQASLKIFLREPYWWVIKSRMKVTLSEYLVLDVSREDPLKDTLDQLWGQDKRVLLKPLKVKMGHDEGEIGVDHGGVTYEFFRVILGEAFKPQHGMFTIDSQTRMTWFQPKSLEPLWKFEMLGILFSLAVYNGITLPVTFPLAFYEYLQTTGNPCCTCSTDYDAVEFIRDGWPTLAESFEQLLLWNNGDVEDIFMREYVFSYEVFGRRIDHNLKHPFATPSTTSSAPQDETPSEEPAMVTNANRDHYVRDYVRALTHDSVAPQLSSFLQGFLTCINAKSLHLFTPTTLRALIEGTQHISISDLKRCVKYEDGYSPTHPTIQFFWSTVEQYSQQDRRHLLEFVTASDRVPVTGYEGITFYISKIGGAPHALPSSSTCFGKLYLPEYREREVMEKKVLLAIRSSRGFGLV</sequence>
<organism evidence="8 9">
    <name type="scientific">Exserohilum turcicum (strain 28A)</name>
    <name type="common">Northern leaf blight fungus</name>
    <name type="synonym">Setosphaeria turcica</name>
    <dbReference type="NCBI Taxonomy" id="671987"/>
    <lineage>
        <taxon>Eukaryota</taxon>
        <taxon>Fungi</taxon>
        <taxon>Dikarya</taxon>
        <taxon>Ascomycota</taxon>
        <taxon>Pezizomycotina</taxon>
        <taxon>Dothideomycetes</taxon>
        <taxon>Pleosporomycetidae</taxon>
        <taxon>Pleosporales</taxon>
        <taxon>Pleosporineae</taxon>
        <taxon>Pleosporaceae</taxon>
        <taxon>Exserohilum</taxon>
    </lineage>
</organism>
<feature type="region of interest" description="Disordered" evidence="6">
    <location>
        <begin position="1"/>
        <end position="30"/>
    </location>
</feature>
<dbReference type="FunFam" id="3.30.2410.10:FF:000003">
    <property type="entry name" value="probable E3 ubiquitin-protein ligase HERC4 isoform X1"/>
    <property type="match status" value="1"/>
</dbReference>
<evidence type="ECO:0000256" key="6">
    <source>
        <dbReference type="SAM" id="MobiDB-lite"/>
    </source>
</evidence>
<dbReference type="InterPro" id="IPR044611">
    <property type="entry name" value="E3A/B/C-like"/>
</dbReference>
<dbReference type="Pfam" id="PF00632">
    <property type="entry name" value="HECT"/>
    <property type="match status" value="1"/>
</dbReference>
<protein>
    <recommendedName>
        <fullName evidence="2">HECT-type E3 ubiquitin transferase</fullName>
        <ecNumber evidence="2">2.3.2.26</ecNumber>
    </recommendedName>
</protein>
<dbReference type="OrthoDB" id="5981550at2759"/>
<dbReference type="InterPro" id="IPR042556">
    <property type="entry name" value="AZUL_sf"/>
</dbReference>
<evidence type="ECO:0000256" key="4">
    <source>
        <dbReference type="ARBA" id="ARBA00022786"/>
    </source>
</evidence>
<feature type="compositionally biased region" description="Polar residues" evidence="6">
    <location>
        <begin position="1009"/>
        <end position="1020"/>
    </location>
</feature>
<evidence type="ECO:0000256" key="1">
    <source>
        <dbReference type="ARBA" id="ARBA00000885"/>
    </source>
</evidence>
<dbReference type="Gene3D" id="3.30.2160.10">
    <property type="entry name" value="Hect, E3 ligase catalytic domain"/>
    <property type="match status" value="1"/>
</dbReference>
<keyword evidence="3" id="KW-0808">Transferase</keyword>
<reference evidence="8 9" key="2">
    <citation type="journal article" date="2013" name="PLoS Genet.">
        <title>Comparative genome structure, secondary metabolite, and effector coding capacity across Cochliobolus pathogens.</title>
        <authorList>
            <person name="Condon B.J."/>
            <person name="Leng Y."/>
            <person name="Wu D."/>
            <person name="Bushley K.E."/>
            <person name="Ohm R.A."/>
            <person name="Otillar R."/>
            <person name="Martin J."/>
            <person name="Schackwitz W."/>
            <person name="Grimwood J."/>
            <person name="MohdZainudin N."/>
            <person name="Xue C."/>
            <person name="Wang R."/>
            <person name="Manning V.A."/>
            <person name="Dhillon B."/>
            <person name="Tu Z.J."/>
            <person name="Steffenson B.J."/>
            <person name="Salamov A."/>
            <person name="Sun H."/>
            <person name="Lowry S."/>
            <person name="LaButti K."/>
            <person name="Han J."/>
            <person name="Copeland A."/>
            <person name="Lindquist E."/>
            <person name="Barry K."/>
            <person name="Schmutz J."/>
            <person name="Baker S.E."/>
            <person name="Ciuffetti L.M."/>
            <person name="Grigoriev I.V."/>
            <person name="Zhong S."/>
            <person name="Turgeon B.G."/>
        </authorList>
    </citation>
    <scope>NUCLEOTIDE SEQUENCE [LARGE SCALE GENOMIC DNA]</scope>
    <source>
        <strain evidence="9">28A</strain>
    </source>
</reference>
<dbReference type="Gene3D" id="3.30.2410.10">
    <property type="entry name" value="Hect, E3 ligase catalytic domain"/>
    <property type="match status" value="1"/>
</dbReference>
<keyword evidence="9" id="KW-1185">Reference proteome</keyword>
<dbReference type="SUPFAM" id="SSF56204">
    <property type="entry name" value="Hect, E3 ligase catalytic domain"/>
    <property type="match status" value="1"/>
</dbReference>
<dbReference type="STRING" id="671987.R0KVB3"/>
<dbReference type="Gene3D" id="3.90.1750.10">
    <property type="entry name" value="Hect, E3 ligase catalytic domains"/>
    <property type="match status" value="1"/>
</dbReference>
<keyword evidence="4 5" id="KW-0833">Ubl conjugation pathway</keyword>
<comment type="catalytic activity">
    <reaction evidence="1">
        <text>S-ubiquitinyl-[E2 ubiquitin-conjugating enzyme]-L-cysteine + [acceptor protein]-L-lysine = [E2 ubiquitin-conjugating enzyme]-L-cysteine + N(6)-ubiquitinyl-[acceptor protein]-L-lysine.</text>
        <dbReference type="EC" id="2.3.2.26"/>
    </reaction>
</comment>
<feature type="compositionally biased region" description="Polar residues" evidence="6">
    <location>
        <begin position="227"/>
        <end position="258"/>
    </location>
</feature>
<evidence type="ECO:0000256" key="5">
    <source>
        <dbReference type="PROSITE-ProRule" id="PRU00104"/>
    </source>
</evidence>
<feature type="region of interest" description="Disordered" evidence="6">
    <location>
        <begin position="148"/>
        <end position="194"/>
    </location>
</feature>
<feature type="domain" description="HECT" evidence="7">
    <location>
        <begin position="841"/>
        <end position="1198"/>
    </location>
</feature>
<evidence type="ECO:0000256" key="2">
    <source>
        <dbReference type="ARBA" id="ARBA00012485"/>
    </source>
</evidence>